<dbReference type="PANTHER" id="PTHR45947">
    <property type="entry name" value="SULFOQUINOVOSYL TRANSFERASE SQD2"/>
    <property type="match status" value="1"/>
</dbReference>
<dbReference type="EMBL" id="SLXT01000002">
    <property type="protein sequence ID" value="TCP68757.1"/>
    <property type="molecule type" value="Genomic_DNA"/>
</dbReference>
<accession>A0A4R2S0N4</accession>
<gene>
    <name evidence="1" type="ORF">EDD73_102153</name>
</gene>
<keyword evidence="2" id="KW-1185">Reference proteome</keyword>
<protein>
    <submittedName>
        <fullName evidence="1">Glycosyl transferase family 1</fullName>
    </submittedName>
</protein>
<evidence type="ECO:0000313" key="1">
    <source>
        <dbReference type="EMBL" id="TCP68757.1"/>
    </source>
</evidence>
<sequence length="379" mass="43006">MRSMTLAYSNINKVFLDPSIGYRKAKKNNYTFSTSWSCNTSQNVLVCTPPLETLPSSFGLSHVKRLWSLKTLGQLLSKELGDSWREESILHLSSGGISQSYNIMMALKPRWLIFDILDDNLGFPGITNAERVILERQFLQIIDQATLTTAVSKYLVEKIQKDYSRSVELLSNGVDIKRFAHKPSFNRPLNDLIELEKPIIGFVGAITNWIDIDLIINIARSLDKGTLVFVGPVIENAIGEQKINSLRNNPKIKLLGPKSYDLVPNYLHNFDVLLLPRNYEPHSLASDPLKLYEYMATGKPIVATAIPSAIRFNDFIFVGHTHNDIISLLRNVEYKWSESIKNKQLTEVRKMSWENRAVTLLDEFQAKQLASSRHVRAVG</sequence>
<name>A0A4R2S0N4_9FIRM</name>
<dbReference type="Pfam" id="PF13692">
    <property type="entry name" value="Glyco_trans_1_4"/>
    <property type="match status" value="1"/>
</dbReference>
<dbReference type="Proteomes" id="UP000294813">
    <property type="component" value="Unassembled WGS sequence"/>
</dbReference>
<reference evidence="1 2" key="1">
    <citation type="submission" date="2019-03" db="EMBL/GenBank/DDBJ databases">
        <title>Genomic Encyclopedia of Type Strains, Phase IV (KMG-IV): sequencing the most valuable type-strain genomes for metagenomic binning, comparative biology and taxonomic classification.</title>
        <authorList>
            <person name="Goeker M."/>
        </authorList>
    </citation>
    <scope>NUCLEOTIDE SEQUENCE [LARGE SCALE GENOMIC DNA]</scope>
    <source>
        <strain evidence="1 2">DSM 11170</strain>
    </source>
</reference>
<dbReference type="SUPFAM" id="SSF53756">
    <property type="entry name" value="UDP-Glycosyltransferase/glycogen phosphorylase"/>
    <property type="match status" value="1"/>
</dbReference>
<organism evidence="1 2">
    <name type="scientific">Heliophilum fasciatum</name>
    <dbReference type="NCBI Taxonomy" id="35700"/>
    <lineage>
        <taxon>Bacteria</taxon>
        <taxon>Bacillati</taxon>
        <taxon>Bacillota</taxon>
        <taxon>Clostridia</taxon>
        <taxon>Eubacteriales</taxon>
        <taxon>Heliobacteriaceae</taxon>
        <taxon>Heliophilum</taxon>
    </lineage>
</organism>
<proteinExistence type="predicted"/>
<dbReference type="InterPro" id="IPR050194">
    <property type="entry name" value="Glycosyltransferase_grp1"/>
</dbReference>
<comment type="caution">
    <text evidence="1">The sequence shown here is derived from an EMBL/GenBank/DDBJ whole genome shotgun (WGS) entry which is preliminary data.</text>
</comment>
<keyword evidence="1" id="KW-0808">Transferase</keyword>
<dbReference type="GO" id="GO:0016757">
    <property type="term" value="F:glycosyltransferase activity"/>
    <property type="evidence" value="ECO:0007669"/>
    <property type="project" value="TreeGrafter"/>
</dbReference>
<evidence type="ECO:0000313" key="2">
    <source>
        <dbReference type="Proteomes" id="UP000294813"/>
    </source>
</evidence>
<dbReference type="Gene3D" id="3.40.50.2000">
    <property type="entry name" value="Glycogen Phosphorylase B"/>
    <property type="match status" value="1"/>
</dbReference>
<dbReference type="PANTHER" id="PTHR45947:SF15">
    <property type="entry name" value="TEICHURONIC ACID BIOSYNTHESIS GLYCOSYLTRANSFERASE TUAC-RELATED"/>
    <property type="match status" value="1"/>
</dbReference>
<dbReference type="AlphaFoldDB" id="A0A4R2S0N4"/>